<dbReference type="InterPro" id="IPR000608">
    <property type="entry name" value="UBC"/>
</dbReference>
<dbReference type="InterPro" id="IPR016135">
    <property type="entry name" value="UBQ-conjugating_enzyme/RWD"/>
</dbReference>
<dbReference type="SUPFAM" id="SSF54495">
    <property type="entry name" value="UBC-like"/>
    <property type="match status" value="1"/>
</dbReference>
<gene>
    <name evidence="2" type="ORF">NDES1114_LOCUS15313</name>
</gene>
<feature type="domain" description="UBC core" evidence="1">
    <location>
        <begin position="46"/>
        <end position="86"/>
    </location>
</feature>
<evidence type="ECO:0000313" key="2">
    <source>
        <dbReference type="EMBL" id="CAD9117110.1"/>
    </source>
</evidence>
<proteinExistence type="predicted"/>
<organism evidence="2">
    <name type="scientific">Neobodo designis</name>
    <name type="common">Flagellated protozoan</name>
    <name type="synonym">Bodo designis</name>
    <dbReference type="NCBI Taxonomy" id="312471"/>
    <lineage>
        <taxon>Eukaryota</taxon>
        <taxon>Discoba</taxon>
        <taxon>Euglenozoa</taxon>
        <taxon>Kinetoplastea</taxon>
        <taxon>Metakinetoplastina</taxon>
        <taxon>Neobodonida</taxon>
        <taxon>Neobodo</taxon>
    </lineage>
</organism>
<accession>A0A7S1LYF9</accession>
<dbReference type="EMBL" id="HBGF01023202">
    <property type="protein sequence ID" value="CAD9117110.1"/>
    <property type="molecule type" value="Transcribed_RNA"/>
</dbReference>
<dbReference type="AlphaFoldDB" id="A0A7S1LYF9"/>
<reference evidence="2" key="1">
    <citation type="submission" date="2021-01" db="EMBL/GenBank/DDBJ databases">
        <authorList>
            <person name="Corre E."/>
            <person name="Pelletier E."/>
            <person name="Niang G."/>
            <person name="Scheremetjew M."/>
            <person name="Finn R."/>
            <person name="Kale V."/>
            <person name="Holt S."/>
            <person name="Cochrane G."/>
            <person name="Meng A."/>
            <person name="Brown T."/>
            <person name="Cohen L."/>
        </authorList>
    </citation>
    <scope>NUCLEOTIDE SEQUENCE</scope>
    <source>
        <strain evidence="2">CCAP 1951/1</strain>
    </source>
</reference>
<dbReference type="Gene3D" id="3.10.110.10">
    <property type="entry name" value="Ubiquitin Conjugating Enzyme"/>
    <property type="match status" value="1"/>
</dbReference>
<name>A0A7S1LYF9_NEODS</name>
<evidence type="ECO:0000259" key="1">
    <source>
        <dbReference type="Pfam" id="PF00179"/>
    </source>
</evidence>
<dbReference type="Pfam" id="PF00179">
    <property type="entry name" value="UQ_con"/>
    <property type="match status" value="1"/>
</dbReference>
<protein>
    <recommendedName>
        <fullName evidence="1">UBC core domain-containing protein</fullName>
    </recommendedName>
</protein>
<sequence>MPRRLDFMQQELQSFAERALRGDFREALHVVPLPDFTGYEGLVAVTSPASPWFGGVFQFWVLTPAGYPANAPTVRFAQELRHPNLEACVLDVSDLFDSGELGDCPLAAIGERVLGLFEMTVDIDGRNGASELVSGAQLDVDELSTLPRHDPDAIAFANIFAGDQRTWCIEAQACPSEHAVPAKDALRSVTQEQMLTDRLLSHVVPKVRSSGQP</sequence>